<name>A0ABD1QUR1_9LAMI</name>
<organism evidence="2 3">
    <name type="scientific">Abeliophyllum distichum</name>
    <dbReference type="NCBI Taxonomy" id="126358"/>
    <lineage>
        <taxon>Eukaryota</taxon>
        <taxon>Viridiplantae</taxon>
        <taxon>Streptophyta</taxon>
        <taxon>Embryophyta</taxon>
        <taxon>Tracheophyta</taxon>
        <taxon>Spermatophyta</taxon>
        <taxon>Magnoliopsida</taxon>
        <taxon>eudicotyledons</taxon>
        <taxon>Gunneridae</taxon>
        <taxon>Pentapetalae</taxon>
        <taxon>asterids</taxon>
        <taxon>lamiids</taxon>
        <taxon>Lamiales</taxon>
        <taxon>Oleaceae</taxon>
        <taxon>Forsythieae</taxon>
        <taxon>Abeliophyllum</taxon>
    </lineage>
</organism>
<evidence type="ECO:0000313" key="2">
    <source>
        <dbReference type="EMBL" id="KAL2479944.1"/>
    </source>
</evidence>
<feature type="compositionally biased region" description="Basic and acidic residues" evidence="1">
    <location>
        <begin position="361"/>
        <end position="374"/>
    </location>
</feature>
<proteinExistence type="predicted"/>
<feature type="compositionally biased region" description="Basic and acidic residues" evidence="1">
    <location>
        <begin position="380"/>
        <end position="397"/>
    </location>
</feature>
<reference evidence="3" key="1">
    <citation type="submission" date="2024-07" db="EMBL/GenBank/DDBJ databases">
        <title>Two chromosome-level genome assemblies of Korean endemic species Abeliophyllum distichum and Forsythia ovata (Oleaceae).</title>
        <authorList>
            <person name="Jang H."/>
        </authorList>
    </citation>
    <scope>NUCLEOTIDE SEQUENCE [LARGE SCALE GENOMIC DNA]</scope>
</reference>
<evidence type="ECO:0000313" key="3">
    <source>
        <dbReference type="Proteomes" id="UP001604336"/>
    </source>
</evidence>
<accession>A0ABD1QUR1</accession>
<feature type="region of interest" description="Disordered" evidence="1">
    <location>
        <begin position="361"/>
        <end position="397"/>
    </location>
</feature>
<dbReference type="EMBL" id="JBFOLK010000010">
    <property type="protein sequence ID" value="KAL2479944.1"/>
    <property type="molecule type" value="Genomic_DNA"/>
</dbReference>
<evidence type="ECO:0000256" key="1">
    <source>
        <dbReference type="SAM" id="MobiDB-lite"/>
    </source>
</evidence>
<gene>
    <name evidence="2" type="ORF">Adt_32910</name>
</gene>
<comment type="caution">
    <text evidence="2">The sequence shown here is derived from an EMBL/GenBank/DDBJ whole genome shotgun (WGS) entry which is preliminary data.</text>
</comment>
<sequence>MVVEDLKLLREAYRIPSHIELMLLGPNELACAPRRGMHCLALECFRERYAFASASILSKGIVGLLAWLQPMWPQMDGARWLGADTCGSDTHLVRKCPCTSSRLFIRRGSCRGRKAGKRSLDGNWQMVVDDLQPDLDIPNVYGIANALPRCELSSENEENIPLTKKRKVRISGVGTSSQPKEKAVEVVDNYVVCGAPSLQRILSVNPSGEVVLQSPPLVTQNPGGPTEGPYDSKKKLIGASGLRMPDDPCWNLPFYPSMGAQAVKKYFTPKWKEFSSHGALEECVGGWPGCGNQGLGDAAEGAGPWKGLQVTVDSMRTAYEQLQVDLKEFESNVLNLTKQLDNANAAQRVAAEALEATNKEKKRLLDESKSHEQEAQSLRESLEATEKGRKETEAEVT</sequence>
<dbReference type="AlphaFoldDB" id="A0ABD1QUR1"/>
<dbReference type="Proteomes" id="UP001604336">
    <property type="component" value="Unassembled WGS sequence"/>
</dbReference>
<keyword evidence="3" id="KW-1185">Reference proteome</keyword>
<protein>
    <submittedName>
        <fullName evidence="2">Uncharacterized protein</fullName>
    </submittedName>
</protein>